<reference evidence="2 3" key="1">
    <citation type="submission" date="2024-10" db="EMBL/GenBank/DDBJ databases">
        <title>The Natural Products Discovery Center: Release of the First 8490 Sequenced Strains for Exploring Actinobacteria Biosynthetic Diversity.</title>
        <authorList>
            <person name="Kalkreuter E."/>
            <person name="Kautsar S.A."/>
            <person name="Yang D."/>
            <person name="Bader C.D."/>
            <person name="Teijaro C.N."/>
            <person name="Fluegel L."/>
            <person name="Davis C.M."/>
            <person name="Simpson J.R."/>
            <person name="Lauterbach L."/>
            <person name="Steele A.D."/>
            <person name="Gui C."/>
            <person name="Meng S."/>
            <person name="Li G."/>
            <person name="Viehrig K."/>
            <person name="Ye F."/>
            <person name="Su P."/>
            <person name="Kiefer A.F."/>
            <person name="Nichols A."/>
            <person name="Cepeda A.J."/>
            <person name="Yan W."/>
            <person name="Fan B."/>
            <person name="Jiang Y."/>
            <person name="Adhikari A."/>
            <person name="Zheng C.-J."/>
            <person name="Schuster L."/>
            <person name="Cowan T.M."/>
            <person name="Smanski M.J."/>
            <person name="Chevrette M.G."/>
            <person name="De Carvalho L.P.S."/>
            <person name="Shen B."/>
        </authorList>
    </citation>
    <scope>NUCLEOTIDE SEQUENCE [LARGE SCALE GENOMIC DNA]</scope>
    <source>
        <strain evidence="2 3">NPDC017990</strain>
    </source>
</reference>
<evidence type="ECO:0000313" key="3">
    <source>
        <dbReference type="Proteomes" id="UP001610818"/>
    </source>
</evidence>
<feature type="compositionally biased region" description="Basic and acidic residues" evidence="1">
    <location>
        <begin position="114"/>
        <end position="132"/>
    </location>
</feature>
<organism evidence="2 3">
    <name type="scientific">Streptomyces longisporoflavus</name>
    <dbReference type="NCBI Taxonomy" id="28044"/>
    <lineage>
        <taxon>Bacteria</taxon>
        <taxon>Bacillati</taxon>
        <taxon>Actinomycetota</taxon>
        <taxon>Actinomycetes</taxon>
        <taxon>Kitasatosporales</taxon>
        <taxon>Streptomycetaceae</taxon>
        <taxon>Streptomyces</taxon>
    </lineage>
</organism>
<sequence length="367" mass="40369">MAKTGYGKRLADDEEPHTDADFAHLHPRDADIAVFVDHLEDGAAMGYKDLAAVHPLYGQQAIRTSLRRLTEAGHLRWIKEHLTVEDSSMRWVTRTYWSRIRWSEEWWAEFARARHGQDVTHDHRSGLARAEEPTPEQEQEQEPTPEPDAAPPTENAEVPGGPGHAETPAYRALASLRDADRRMALSEGECRQLESRAAEWLERGATPQDITLALTSGLPPTVTNPGGLARTRLESKMPPKPNPKTRGRVRVTRAVMVCGLCEEPETSVKLIKGICVECRAETESCGCEQCEADAAAEARRAAPIPDTFLARPRPAADDTVADDAVVDDAVVDVTERVAELRRAAGLPVGRGGVSDRLDTEKPKDYAG</sequence>
<feature type="region of interest" description="Disordered" evidence="1">
    <location>
        <begin position="114"/>
        <end position="167"/>
    </location>
</feature>
<evidence type="ECO:0000313" key="2">
    <source>
        <dbReference type="EMBL" id="MFH8549742.1"/>
    </source>
</evidence>
<comment type="caution">
    <text evidence="2">The sequence shown here is derived from an EMBL/GenBank/DDBJ whole genome shotgun (WGS) entry which is preliminary data.</text>
</comment>
<evidence type="ECO:0000256" key="1">
    <source>
        <dbReference type="SAM" id="MobiDB-lite"/>
    </source>
</evidence>
<keyword evidence="3" id="KW-1185">Reference proteome</keyword>
<dbReference type="Proteomes" id="UP001610818">
    <property type="component" value="Unassembled WGS sequence"/>
</dbReference>
<feature type="region of interest" description="Disordered" evidence="1">
    <location>
        <begin position="215"/>
        <end position="246"/>
    </location>
</feature>
<gene>
    <name evidence="2" type="ORF">ACH4F9_32530</name>
</gene>
<dbReference type="RefSeq" id="WP_397716117.1">
    <property type="nucleotide sequence ID" value="NZ_JBIRGN010000006.1"/>
</dbReference>
<feature type="compositionally biased region" description="Basic and acidic residues" evidence="1">
    <location>
        <begin position="353"/>
        <end position="367"/>
    </location>
</feature>
<accession>A0ABW7QXQ6</accession>
<protein>
    <recommendedName>
        <fullName evidence="4">Helix-turn-helix domain-containing protein</fullName>
    </recommendedName>
</protein>
<feature type="compositionally biased region" description="Acidic residues" evidence="1">
    <location>
        <begin position="133"/>
        <end position="145"/>
    </location>
</feature>
<name>A0ABW7QXQ6_9ACTN</name>
<evidence type="ECO:0008006" key="4">
    <source>
        <dbReference type="Google" id="ProtNLM"/>
    </source>
</evidence>
<proteinExistence type="predicted"/>
<feature type="region of interest" description="Disordered" evidence="1">
    <location>
        <begin position="347"/>
        <end position="367"/>
    </location>
</feature>
<dbReference type="EMBL" id="JBIRGQ010000006">
    <property type="protein sequence ID" value="MFH8549742.1"/>
    <property type="molecule type" value="Genomic_DNA"/>
</dbReference>